<dbReference type="Gene3D" id="2.40.50.100">
    <property type="match status" value="1"/>
</dbReference>
<gene>
    <name evidence="2" type="ORF">FYK55_19275</name>
</gene>
<dbReference type="GO" id="GO:0015679">
    <property type="term" value="P:plasma membrane copper ion transport"/>
    <property type="evidence" value="ECO:0007669"/>
    <property type="project" value="TreeGrafter"/>
</dbReference>
<dbReference type="GO" id="GO:0030313">
    <property type="term" value="C:cell envelope"/>
    <property type="evidence" value="ECO:0007669"/>
    <property type="project" value="TreeGrafter"/>
</dbReference>
<dbReference type="Gene3D" id="1.10.287.470">
    <property type="entry name" value="Helix hairpin bin"/>
    <property type="match status" value="1"/>
</dbReference>
<evidence type="ECO:0000313" key="2">
    <source>
        <dbReference type="EMBL" id="KAA5541132.1"/>
    </source>
</evidence>
<evidence type="ECO:0000256" key="1">
    <source>
        <dbReference type="ARBA" id="ARBA00022448"/>
    </source>
</evidence>
<dbReference type="Gene3D" id="2.40.30.170">
    <property type="match status" value="1"/>
</dbReference>
<protein>
    <submittedName>
        <fullName evidence="2">HlyD family efflux transporter periplasmic adaptor subunit</fullName>
    </submittedName>
</protein>
<sequence length="279" mass="31193">MLVENCMVRYINKTKVPAESQGKLTELMVEEGMAIKAGDVIAVVDDKPARLALDVKKAEELEAKLNAQNDVNKRDAVNSERIAAAEAQTYKELHEKGATPYLEMKKKQLEAERAQLRIELADLNEDTALAVYMGKQAASKMAEYDIEMRTIRAEFDAFVEKRIAQLGEWVQPGSPIVELVQMDRIRVEGFIDAINYAGQVRKGSPVVVTVIVGGTRDNPVTKRFETTIDYVSTELDLKHRHRIWVSIPNEPVGDGWLIKPGMEASMRILPGDARPDGLF</sequence>
<dbReference type="GO" id="GO:0060003">
    <property type="term" value="P:copper ion export"/>
    <property type="evidence" value="ECO:0007669"/>
    <property type="project" value="TreeGrafter"/>
</dbReference>
<keyword evidence="3" id="KW-1185">Reference proteome</keyword>
<reference evidence="2 3" key="1">
    <citation type="submission" date="2019-08" db="EMBL/GenBank/DDBJ databases">
        <authorList>
            <person name="Dhanesh K."/>
            <person name="Kumar G."/>
            <person name="Sasikala C."/>
            <person name="Venkata Ramana C."/>
        </authorList>
    </citation>
    <scope>NUCLEOTIDE SEQUENCE [LARGE SCALE GENOMIC DNA]</scope>
    <source>
        <strain evidence="2 3">JC645</strain>
    </source>
</reference>
<proteinExistence type="predicted"/>
<keyword evidence="1" id="KW-0813">Transport</keyword>
<comment type="caution">
    <text evidence="2">The sequence shown here is derived from an EMBL/GenBank/DDBJ whole genome shotgun (WGS) entry which is preliminary data.</text>
</comment>
<dbReference type="EMBL" id="VWOX01000011">
    <property type="protein sequence ID" value="KAA5541132.1"/>
    <property type="molecule type" value="Genomic_DNA"/>
</dbReference>
<name>A0A5M6D4B9_9BACT</name>
<dbReference type="Proteomes" id="UP000324479">
    <property type="component" value="Unassembled WGS sequence"/>
</dbReference>
<accession>A0A5M6D4B9</accession>
<dbReference type="InterPro" id="IPR051909">
    <property type="entry name" value="MFP_Cation_Efflux"/>
</dbReference>
<organism evidence="2 3">
    <name type="scientific">Roseiconus nitratireducens</name>
    <dbReference type="NCBI Taxonomy" id="2605748"/>
    <lineage>
        <taxon>Bacteria</taxon>
        <taxon>Pseudomonadati</taxon>
        <taxon>Planctomycetota</taxon>
        <taxon>Planctomycetia</taxon>
        <taxon>Pirellulales</taxon>
        <taxon>Pirellulaceae</taxon>
        <taxon>Roseiconus</taxon>
    </lineage>
</organism>
<dbReference type="AlphaFoldDB" id="A0A5M6D4B9"/>
<dbReference type="PANTHER" id="PTHR30097:SF4">
    <property type="entry name" value="SLR6042 PROTEIN"/>
    <property type="match status" value="1"/>
</dbReference>
<evidence type="ECO:0000313" key="3">
    <source>
        <dbReference type="Proteomes" id="UP000324479"/>
    </source>
</evidence>
<dbReference type="PANTHER" id="PTHR30097">
    <property type="entry name" value="CATION EFFLUX SYSTEM PROTEIN CUSB"/>
    <property type="match status" value="1"/>
</dbReference>
<dbReference type="SUPFAM" id="SSF111369">
    <property type="entry name" value="HlyD-like secretion proteins"/>
    <property type="match status" value="1"/>
</dbReference>